<dbReference type="EMBL" id="QQOH01000001">
    <property type="protein sequence ID" value="RDE24512.1"/>
    <property type="molecule type" value="Genomic_DNA"/>
</dbReference>
<comment type="similarity">
    <text evidence="1 2">Belongs to the outer membrane factor (OMF) (TC 1.B.17) family.</text>
</comment>
<proteinExistence type="inferred from homology"/>
<feature type="signal peptide" evidence="2">
    <location>
        <begin position="1"/>
        <end position="19"/>
    </location>
</feature>
<sequence length="481" mass="52380">MHPFTKVSLSLLIAGSLTACTNLAPQFEYPEPPVANTIAGVAETAAQPQLELAAWREFFPSPTAKQLIELALENNRDLRIAAANVAEAQGLYQIQQREYLPDIGINGAGTTTRNSTNLSGDDNISRSYSANVGLVSYEVDFWGRIRNLNDAALASYFGTLEAQRSSQLSIISETANAYYNWLAATENLRLADETLESRKKSMELIQLRETVGISSALDIAQAQVALVTVEAQRAQNQRTLSNFKAALELLVGTPIDQLLANQKNGHKPDFKLQIPDNLDSSILLSRPDIIRSEEALRAANANIGAARAAFFPRVSLVGSTGLASSDLSDLFGSGSSTWTFTPSIALPLFGNSNQANLDVAKARQQRSVAEYEKAIQTAFSEVYTNAQARIARRAEIDANTRLVTAQQDRLKLAEARYRAGLDSYTEVLDSQQNLFSAEQALLESERGEVEAVIQLYKALGGGDSTSKSFRDLHSQTEQNQG</sequence>
<dbReference type="Gene3D" id="2.20.200.10">
    <property type="entry name" value="Outer membrane efflux proteins (OEP)"/>
    <property type="match status" value="1"/>
</dbReference>
<dbReference type="AlphaFoldDB" id="A0A369WS59"/>
<feature type="chain" id="PRO_5016483863" evidence="2">
    <location>
        <begin position="20"/>
        <end position="481"/>
    </location>
</feature>
<dbReference type="NCBIfam" id="TIGR01845">
    <property type="entry name" value="outer_NodT"/>
    <property type="match status" value="1"/>
</dbReference>
<keyword evidence="2" id="KW-0732">Signal</keyword>
<keyword evidence="2" id="KW-0564">Palmitate</keyword>
<keyword evidence="2" id="KW-0812">Transmembrane</keyword>
<dbReference type="SUPFAM" id="SSF56954">
    <property type="entry name" value="Outer membrane efflux proteins (OEP)"/>
    <property type="match status" value="1"/>
</dbReference>
<keyword evidence="2" id="KW-1134">Transmembrane beta strand</keyword>
<dbReference type="PANTHER" id="PTHR30203">
    <property type="entry name" value="OUTER MEMBRANE CATION EFFLUX PROTEIN"/>
    <property type="match status" value="1"/>
</dbReference>
<evidence type="ECO:0000313" key="3">
    <source>
        <dbReference type="EMBL" id="RDE24512.1"/>
    </source>
</evidence>
<reference evidence="3 4" key="1">
    <citation type="submission" date="2018-07" db="EMBL/GenBank/DDBJ databases">
        <title>Motiliproteus coralliicola sp. nov., a bacterium isolated from Coral.</title>
        <authorList>
            <person name="Wang G."/>
        </authorList>
    </citation>
    <scope>NUCLEOTIDE SEQUENCE [LARGE SCALE GENOMIC DNA]</scope>
    <source>
        <strain evidence="3 4">C34</strain>
    </source>
</reference>
<keyword evidence="4" id="KW-1185">Reference proteome</keyword>
<dbReference type="GO" id="GO:0009279">
    <property type="term" value="C:cell outer membrane"/>
    <property type="evidence" value="ECO:0007669"/>
    <property type="project" value="UniProtKB-SubCell"/>
</dbReference>
<evidence type="ECO:0000256" key="2">
    <source>
        <dbReference type="RuleBase" id="RU362097"/>
    </source>
</evidence>
<dbReference type="OrthoDB" id="9770517at2"/>
<name>A0A369WS59_9GAMM</name>
<dbReference type="RefSeq" id="WP_114694099.1">
    <property type="nucleotide sequence ID" value="NZ_QQOH01000001.1"/>
</dbReference>
<dbReference type="InterPro" id="IPR003423">
    <property type="entry name" value="OMP_efflux"/>
</dbReference>
<dbReference type="PROSITE" id="PS51257">
    <property type="entry name" value="PROKAR_LIPOPROTEIN"/>
    <property type="match status" value="1"/>
</dbReference>
<organism evidence="3 4">
    <name type="scientific">Motiliproteus coralliicola</name>
    <dbReference type="NCBI Taxonomy" id="2283196"/>
    <lineage>
        <taxon>Bacteria</taxon>
        <taxon>Pseudomonadati</taxon>
        <taxon>Pseudomonadota</taxon>
        <taxon>Gammaproteobacteria</taxon>
        <taxon>Oceanospirillales</taxon>
        <taxon>Oceanospirillaceae</taxon>
        <taxon>Motiliproteus</taxon>
    </lineage>
</organism>
<gene>
    <name evidence="3" type="ORF">DV711_02680</name>
</gene>
<comment type="caution">
    <text evidence="3">The sequence shown here is derived from an EMBL/GenBank/DDBJ whole genome shotgun (WGS) entry which is preliminary data.</text>
</comment>
<evidence type="ECO:0000313" key="4">
    <source>
        <dbReference type="Proteomes" id="UP000253769"/>
    </source>
</evidence>
<dbReference type="PANTHER" id="PTHR30203:SF32">
    <property type="entry name" value="CATION EFFLUX SYSTEM PROTEIN CUSC"/>
    <property type="match status" value="1"/>
</dbReference>
<protein>
    <submittedName>
        <fullName evidence="3">Transporter</fullName>
    </submittedName>
</protein>
<dbReference type="Pfam" id="PF02321">
    <property type="entry name" value="OEP"/>
    <property type="match status" value="2"/>
</dbReference>
<evidence type="ECO:0000256" key="1">
    <source>
        <dbReference type="ARBA" id="ARBA00007613"/>
    </source>
</evidence>
<comment type="subcellular location">
    <subcellularLocation>
        <location evidence="2">Cell outer membrane</location>
        <topology evidence="2">Lipid-anchor</topology>
    </subcellularLocation>
</comment>
<keyword evidence="2" id="KW-0449">Lipoprotein</keyword>
<dbReference type="Gene3D" id="1.20.1600.10">
    <property type="entry name" value="Outer membrane efflux proteins (OEP)"/>
    <property type="match status" value="1"/>
</dbReference>
<keyword evidence="2" id="KW-0472">Membrane</keyword>
<dbReference type="GO" id="GO:0015562">
    <property type="term" value="F:efflux transmembrane transporter activity"/>
    <property type="evidence" value="ECO:0007669"/>
    <property type="project" value="InterPro"/>
</dbReference>
<accession>A0A369WS59</accession>
<dbReference type="InterPro" id="IPR010131">
    <property type="entry name" value="MdtP/NodT-like"/>
</dbReference>
<dbReference type="Proteomes" id="UP000253769">
    <property type="component" value="Unassembled WGS sequence"/>
</dbReference>